<evidence type="ECO:0000313" key="1">
    <source>
        <dbReference type="EMBL" id="KAF9491385.1"/>
    </source>
</evidence>
<sequence length="94" mass="10690">MAQAEGLKKVMFVVILLNLLGKQNIDKLALVKNHHFDVLIINPKILMSSSEAVALLEDMKFTLLILHIVFNKGHCISEWGKFRKDYTHLGDYAP</sequence>
<dbReference type="EMBL" id="MU154621">
    <property type="protein sequence ID" value="KAF9491385.1"/>
    <property type="molecule type" value="Genomic_DNA"/>
</dbReference>
<gene>
    <name evidence="1" type="ORF">BDN71DRAFT_1398476</name>
</gene>
<protein>
    <submittedName>
        <fullName evidence="1">Uncharacterized protein</fullName>
    </submittedName>
</protein>
<dbReference type="AlphaFoldDB" id="A0A9P5ZRI3"/>
<proteinExistence type="predicted"/>
<evidence type="ECO:0000313" key="2">
    <source>
        <dbReference type="Proteomes" id="UP000807025"/>
    </source>
</evidence>
<name>A0A9P5ZRI3_PLEER</name>
<dbReference type="InterPro" id="IPR027417">
    <property type="entry name" value="P-loop_NTPase"/>
</dbReference>
<reference evidence="1" key="1">
    <citation type="submission" date="2020-11" db="EMBL/GenBank/DDBJ databases">
        <authorList>
            <consortium name="DOE Joint Genome Institute"/>
            <person name="Ahrendt S."/>
            <person name="Riley R."/>
            <person name="Andreopoulos W."/>
            <person name="Labutti K."/>
            <person name="Pangilinan J."/>
            <person name="Ruiz-Duenas F.J."/>
            <person name="Barrasa J.M."/>
            <person name="Sanchez-Garcia M."/>
            <person name="Camarero S."/>
            <person name="Miyauchi S."/>
            <person name="Serrano A."/>
            <person name="Linde D."/>
            <person name="Babiker R."/>
            <person name="Drula E."/>
            <person name="Ayuso-Fernandez I."/>
            <person name="Pacheco R."/>
            <person name="Padilla G."/>
            <person name="Ferreira P."/>
            <person name="Barriuso J."/>
            <person name="Kellner H."/>
            <person name="Castanera R."/>
            <person name="Alfaro M."/>
            <person name="Ramirez L."/>
            <person name="Pisabarro A.G."/>
            <person name="Kuo A."/>
            <person name="Tritt A."/>
            <person name="Lipzen A."/>
            <person name="He G."/>
            <person name="Yan M."/>
            <person name="Ng V."/>
            <person name="Cullen D."/>
            <person name="Martin F."/>
            <person name="Rosso M.-N."/>
            <person name="Henrissat B."/>
            <person name="Hibbett D."/>
            <person name="Martinez A.T."/>
            <person name="Grigoriev I.V."/>
        </authorList>
    </citation>
    <scope>NUCLEOTIDE SEQUENCE</scope>
    <source>
        <strain evidence="1">ATCC 90797</strain>
    </source>
</reference>
<organism evidence="1 2">
    <name type="scientific">Pleurotus eryngii</name>
    <name type="common">Boletus of the steppes</name>
    <dbReference type="NCBI Taxonomy" id="5323"/>
    <lineage>
        <taxon>Eukaryota</taxon>
        <taxon>Fungi</taxon>
        <taxon>Dikarya</taxon>
        <taxon>Basidiomycota</taxon>
        <taxon>Agaricomycotina</taxon>
        <taxon>Agaricomycetes</taxon>
        <taxon>Agaricomycetidae</taxon>
        <taxon>Agaricales</taxon>
        <taxon>Pleurotineae</taxon>
        <taxon>Pleurotaceae</taxon>
        <taxon>Pleurotus</taxon>
    </lineage>
</organism>
<comment type="caution">
    <text evidence="1">The sequence shown here is derived from an EMBL/GenBank/DDBJ whole genome shotgun (WGS) entry which is preliminary data.</text>
</comment>
<accession>A0A9P5ZRI3</accession>
<dbReference type="Gene3D" id="3.40.50.300">
    <property type="entry name" value="P-loop containing nucleotide triphosphate hydrolases"/>
    <property type="match status" value="1"/>
</dbReference>
<dbReference type="Proteomes" id="UP000807025">
    <property type="component" value="Unassembled WGS sequence"/>
</dbReference>
<dbReference type="OrthoDB" id="10261556at2759"/>
<keyword evidence="2" id="KW-1185">Reference proteome</keyword>